<dbReference type="SUPFAM" id="SSF54909">
    <property type="entry name" value="Dimeric alpha+beta barrel"/>
    <property type="match status" value="1"/>
</dbReference>
<dbReference type="Proteomes" id="UP000190539">
    <property type="component" value="Unassembled WGS sequence"/>
</dbReference>
<dbReference type="PANTHER" id="PTHR37828:SF1">
    <property type="entry name" value="YCII-RELATED DOMAIN-CONTAINING PROTEIN"/>
    <property type="match status" value="1"/>
</dbReference>
<dbReference type="InterPro" id="IPR005545">
    <property type="entry name" value="YCII"/>
</dbReference>
<evidence type="ECO:0000259" key="2">
    <source>
        <dbReference type="Pfam" id="PF03795"/>
    </source>
</evidence>
<dbReference type="STRING" id="83656.B1H18_18765"/>
<dbReference type="Pfam" id="PF03795">
    <property type="entry name" value="YCII"/>
    <property type="match status" value="1"/>
</dbReference>
<sequence length="99" mass="10651">MAVFAVFYTYTDDSARRDEFRPAHREHLAALAAEGVNLASGPYTDAATPGALLLYRAESAEEALAHTERDPFRVNGLVAEVSVRPWNPVLGTAASAFTA</sequence>
<dbReference type="OrthoDB" id="460439at2"/>
<evidence type="ECO:0000256" key="1">
    <source>
        <dbReference type="ARBA" id="ARBA00007689"/>
    </source>
</evidence>
<reference evidence="3 4" key="1">
    <citation type="submission" date="2017-02" db="EMBL/GenBank/DDBJ databases">
        <title>Draft Genome Sequence of Streptomyces tsukubaensis F601, a Producer of the immunosuppressant tacrolimus FK506.</title>
        <authorList>
            <person name="Zong G."/>
            <person name="Zhong C."/>
            <person name="Fu J."/>
            <person name="Qin R."/>
            <person name="Cao G."/>
        </authorList>
    </citation>
    <scope>NUCLEOTIDE SEQUENCE [LARGE SCALE GENOMIC DNA]</scope>
    <source>
        <strain evidence="3 4">F601</strain>
    </source>
</reference>
<dbReference type="RefSeq" id="WP_077969326.1">
    <property type="nucleotide sequence ID" value="NZ_CP045178.1"/>
</dbReference>
<comment type="caution">
    <text evidence="3">The sequence shown here is derived from an EMBL/GenBank/DDBJ whole genome shotgun (WGS) entry which is preliminary data.</text>
</comment>
<feature type="domain" description="YCII-related" evidence="2">
    <location>
        <begin position="4"/>
        <end position="87"/>
    </location>
</feature>
<dbReference type="EMBL" id="MVFC01000015">
    <property type="protein sequence ID" value="OON77294.1"/>
    <property type="molecule type" value="Genomic_DNA"/>
</dbReference>
<dbReference type="Gene3D" id="3.30.70.1060">
    <property type="entry name" value="Dimeric alpha+beta barrel"/>
    <property type="match status" value="1"/>
</dbReference>
<proteinExistence type="inferred from homology"/>
<keyword evidence="4" id="KW-1185">Reference proteome</keyword>
<evidence type="ECO:0000313" key="4">
    <source>
        <dbReference type="Proteomes" id="UP000190539"/>
    </source>
</evidence>
<dbReference type="PANTHER" id="PTHR37828">
    <property type="entry name" value="GSR2449 PROTEIN"/>
    <property type="match status" value="1"/>
</dbReference>
<accession>A0A1V4A6I5</accession>
<evidence type="ECO:0000313" key="3">
    <source>
        <dbReference type="EMBL" id="OON77294.1"/>
    </source>
</evidence>
<organism evidence="3 4">
    <name type="scientific">Streptomyces tsukubensis</name>
    <dbReference type="NCBI Taxonomy" id="83656"/>
    <lineage>
        <taxon>Bacteria</taxon>
        <taxon>Bacillati</taxon>
        <taxon>Actinomycetota</taxon>
        <taxon>Actinomycetes</taxon>
        <taxon>Kitasatosporales</taxon>
        <taxon>Streptomycetaceae</taxon>
        <taxon>Streptomyces</taxon>
    </lineage>
</organism>
<protein>
    <recommendedName>
        <fullName evidence="2">YCII-related domain-containing protein</fullName>
    </recommendedName>
</protein>
<comment type="similarity">
    <text evidence="1">Belongs to the YciI family.</text>
</comment>
<dbReference type="AlphaFoldDB" id="A0A1V4A6I5"/>
<name>A0A1V4A6I5_9ACTN</name>
<gene>
    <name evidence="3" type="ORF">B1H18_18765</name>
</gene>
<dbReference type="InterPro" id="IPR011008">
    <property type="entry name" value="Dimeric_a/b-barrel"/>
</dbReference>